<dbReference type="PANTHER" id="PTHR37804">
    <property type="entry name" value="CDAA REGULATORY PROTEIN CDAR"/>
    <property type="match status" value="1"/>
</dbReference>
<reference evidence="2" key="1">
    <citation type="submission" date="2017-01" db="EMBL/GenBank/DDBJ databases">
        <authorList>
            <person name="Varghese N."/>
            <person name="Submissions S."/>
        </authorList>
    </citation>
    <scope>NUCLEOTIDE SEQUENCE [LARGE SCALE GENOMIC DNA]</scope>
    <source>
        <strain evidence="2">DM9</strain>
    </source>
</reference>
<dbReference type="OrthoDB" id="1115707at2"/>
<dbReference type="EMBL" id="FTNM01000001">
    <property type="protein sequence ID" value="SIQ65395.1"/>
    <property type="molecule type" value="Genomic_DNA"/>
</dbReference>
<dbReference type="PANTHER" id="PTHR37804:SF1">
    <property type="entry name" value="CDAA REGULATORY PROTEIN CDAR"/>
    <property type="match status" value="1"/>
</dbReference>
<evidence type="ECO:0000313" key="2">
    <source>
        <dbReference type="Proteomes" id="UP000185924"/>
    </source>
</evidence>
<evidence type="ECO:0000313" key="1">
    <source>
        <dbReference type="EMBL" id="SIQ65395.1"/>
    </source>
</evidence>
<dbReference type="InterPro" id="IPR053154">
    <property type="entry name" value="c-di-AMP_regulator"/>
</dbReference>
<evidence type="ECO:0008006" key="3">
    <source>
        <dbReference type="Google" id="ProtNLM"/>
    </source>
</evidence>
<gene>
    <name evidence="1" type="ORF">SAMN05421545_0901</name>
</gene>
<name>A0A1N6UID2_9BACT</name>
<sequence>MSFEKARNIILWFVRPFKPQTEHYWRIVVLCFVAASTFWLLNALNKSYSTQTTYPVRFVFNDQRLVPINPLPEEVAVNVTGRGWKLLRKALRVEVQPAEIYIRNLPRNNYLLGSALRPALVNAMDGLQLNFVVTDTLFFNFNEKVTRRIALQLDPTQKVTGERHAMLRPVRIDPDTITFRGPSSMVDSLPSPFVLRLPITNMTESAKIVVPIEYDNKSLVKSDITEATVSVRIRPLQQRELQVTPEMVNVPLNTDVTLRPQVVLIRYLALEDSGAVINSEAFKAIVDFSRYNRQDSTVVPELVQKPAGARNITLWPERIKAVLQK</sequence>
<organism evidence="1 2">
    <name type="scientific">Pontibacter lucknowensis</name>
    <dbReference type="NCBI Taxonomy" id="1077936"/>
    <lineage>
        <taxon>Bacteria</taxon>
        <taxon>Pseudomonadati</taxon>
        <taxon>Bacteroidota</taxon>
        <taxon>Cytophagia</taxon>
        <taxon>Cytophagales</taxon>
        <taxon>Hymenobacteraceae</taxon>
        <taxon>Pontibacter</taxon>
    </lineage>
</organism>
<dbReference type="RefSeq" id="WP_076421273.1">
    <property type="nucleotide sequence ID" value="NZ_FTNM01000001.1"/>
</dbReference>
<dbReference type="Proteomes" id="UP000185924">
    <property type="component" value="Unassembled WGS sequence"/>
</dbReference>
<keyword evidence="2" id="KW-1185">Reference proteome</keyword>
<protein>
    <recommendedName>
        <fullName evidence="3">YbbR-like protein</fullName>
    </recommendedName>
</protein>
<accession>A0A1N6UID2</accession>
<proteinExistence type="predicted"/>
<dbReference type="STRING" id="1077936.SAMN05421545_0901"/>
<dbReference type="AlphaFoldDB" id="A0A1N6UID2"/>